<organism evidence="2 3">
    <name type="scientific">Friedmanniomyces endolithicus</name>
    <dbReference type="NCBI Taxonomy" id="329885"/>
    <lineage>
        <taxon>Eukaryota</taxon>
        <taxon>Fungi</taxon>
        <taxon>Dikarya</taxon>
        <taxon>Ascomycota</taxon>
        <taxon>Pezizomycotina</taxon>
        <taxon>Dothideomycetes</taxon>
        <taxon>Dothideomycetidae</taxon>
        <taxon>Mycosphaerellales</taxon>
        <taxon>Teratosphaeriaceae</taxon>
        <taxon>Friedmanniomyces</taxon>
    </lineage>
</organism>
<comment type="caution">
    <text evidence="2">The sequence shown here is derived from an EMBL/GenBank/DDBJ whole genome shotgun (WGS) entry which is preliminary data.</text>
</comment>
<gene>
    <name evidence="2" type="ORF">B0A54_03884</name>
</gene>
<dbReference type="Proteomes" id="UP000310066">
    <property type="component" value="Unassembled WGS sequence"/>
</dbReference>
<feature type="compositionally biased region" description="Polar residues" evidence="1">
    <location>
        <begin position="34"/>
        <end position="53"/>
    </location>
</feature>
<accession>A0A4U0VD64</accession>
<reference evidence="2 3" key="1">
    <citation type="submission" date="2017-03" db="EMBL/GenBank/DDBJ databases">
        <title>Genomes of endolithic fungi from Antarctica.</title>
        <authorList>
            <person name="Coleine C."/>
            <person name="Masonjones S."/>
            <person name="Stajich J.E."/>
        </authorList>
    </citation>
    <scope>NUCLEOTIDE SEQUENCE [LARGE SCALE GENOMIC DNA]</scope>
    <source>
        <strain evidence="2 3">CCFEE 5311</strain>
    </source>
</reference>
<evidence type="ECO:0000313" key="3">
    <source>
        <dbReference type="Proteomes" id="UP000310066"/>
    </source>
</evidence>
<proteinExistence type="predicted"/>
<sequence>MAASSVCASCLRALRLQTRAHLPPPSRSPLNLPQRQHTLTPSHRALTTSTRHLAQQPKPPTPTPTATPPPPPPPPAAFASLATTLRASTTPLLRSTTEPYAAYGSTELLFQSCSAQCSYTIPSLHLSPPQPAPKNAAGEDIGVGEGWWVTPKSEGGLGLEVTFNT</sequence>
<protein>
    <submittedName>
        <fullName evidence="2">Uncharacterized protein</fullName>
    </submittedName>
</protein>
<dbReference type="STRING" id="329885.A0A4U0VD64"/>
<evidence type="ECO:0000313" key="2">
    <source>
        <dbReference type="EMBL" id="TKA46928.1"/>
    </source>
</evidence>
<name>A0A4U0VD64_9PEZI</name>
<feature type="region of interest" description="Disordered" evidence="1">
    <location>
        <begin position="20"/>
        <end position="78"/>
    </location>
</feature>
<dbReference type="EMBL" id="NAJP01000007">
    <property type="protein sequence ID" value="TKA46928.1"/>
    <property type="molecule type" value="Genomic_DNA"/>
</dbReference>
<dbReference type="OrthoDB" id="10253878at2759"/>
<evidence type="ECO:0000256" key="1">
    <source>
        <dbReference type="SAM" id="MobiDB-lite"/>
    </source>
</evidence>
<feature type="compositionally biased region" description="Pro residues" evidence="1">
    <location>
        <begin position="57"/>
        <end position="76"/>
    </location>
</feature>
<dbReference type="AlphaFoldDB" id="A0A4U0VD64"/>